<keyword evidence="10" id="KW-1185">Reference proteome</keyword>
<dbReference type="EMBL" id="MOMC01000040">
    <property type="protein sequence ID" value="ONH28450.1"/>
    <property type="molecule type" value="Genomic_DNA"/>
</dbReference>
<dbReference type="PROSITE" id="PS01125">
    <property type="entry name" value="ROK"/>
    <property type="match status" value="1"/>
</dbReference>
<evidence type="ECO:0000256" key="8">
    <source>
        <dbReference type="ARBA" id="ARBA00032386"/>
    </source>
</evidence>
<keyword evidence="5" id="KW-0547">Nucleotide-binding</keyword>
<evidence type="ECO:0000256" key="5">
    <source>
        <dbReference type="ARBA" id="ARBA00022741"/>
    </source>
</evidence>
<evidence type="ECO:0000256" key="6">
    <source>
        <dbReference type="ARBA" id="ARBA00022777"/>
    </source>
</evidence>
<dbReference type="GO" id="GO:0005737">
    <property type="term" value="C:cytoplasm"/>
    <property type="evidence" value="ECO:0007669"/>
    <property type="project" value="InterPro"/>
</dbReference>
<keyword evidence="6 9" id="KW-0418">Kinase</keyword>
<protein>
    <recommendedName>
        <fullName evidence="3">Glucokinase</fullName>
        <ecNumber evidence="2">2.7.1.2</ecNumber>
    </recommendedName>
    <alternativeName>
        <fullName evidence="8">Glucose kinase</fullName>
    </alternativeName>
</protein>
<gene>
    <name evidence="9" type="ORF">BL253_19635</name>
</gene>
<name>A0A1V2IAF3_9ACTN</name>
<dbReference type="Proteomes" id="UP000188929">
    <property type="component" value="Unassembled WGS sequence"/>
</dbReference>
<dbReference type="GO" id="GO:0004340">
    <property type="term" value="F:glucokinase activity"/>
    <property type="evidence" value="ECO:0007669"/>
    <property type="project" value="UniProtKB-EC"/>
</dbReference>
<dbReference type="Gene3D" id="3.30.420.40">
    <property type="match status" value="2"/>
</dbReference>
<dbReference type="Pfam" id="PF00480">
    <property type="entry name" value="ROK"/>
    <property type="match status" value="1"/>
</dbReference>
<evidence type="ECO:0000256" key="1">
    <source>
        <dbReference type="ARBA" id="ARBA00006479"/>
    </source>
</evidence>
<evidence type="ECO:0000256" key="3">
    <source>
        <dbReference type="ARBA" id="ARBA00014701"/>
    </source>
</evidence>
<dbReference type="STRING" id="1834516.BL253_19635"/>
<evidence type="ECO:0000256" key="4">
    <source>
        <dbReference type="ARBA" id="ARBA00022679"/>
    </source>
</evidence>
<proteinExistence type="inferred from homology"/>
<sequence length="318" mass="32691">MGVDVGGTKVAAGVVDEHGRIVGSVRRPTPGHEPALVADTIAEVVGELLARHAVGLEAPIGIGAAGWLDRDGARVMFAPNLAWRDEPLRDIISDRLGRPVIVDNDANTMAWAEYRFGAGRGCSELVCVTVGTGIGSGLVLDGKVRHGAFGVGAEFGHMQVVPAGLPCGCGGQGCWEQYASGRALVRHAREIVGGSSAAGRRLLELAGGDLERLTGPDVTTAAREGDPAAVKCFEEVGYWLGQGLASLTAVLDPARFVIGGGVSDAGELLLGPARAQFRAALPGRGHRPEAEIVLAHLGPDAGFVGAADLARTIKLGRA</sequence>
<evidence type="ECO:0000313" key="9">
    <source>
        <dbReference type="EMBL" id="ONH28450.1"/>
    </source>
</evidence>
<reference evidence="10" key="1">
    <citation type="submission" date="2016-10" db="EMBL/GenBank/DDBJ databases">
        <title>Frankia sp. NRRL B-16386 Genome sequencing.</title>
        <authorList>
            <person name="Ghodhbane-Gtari F."/>
            <person name="Swanson E."/>
            <person name="Gueddou A."/>
            <person name="Hezbri K."/>
            <person name="Ktari K."/>
            <person name="Nouioui I."/>
            <person name="Morris K."/>
            <person name="Simpson S."/>
            <person name="Abebe-Akele F."/>
            <person name="Thomas K."/>
            <person name="Gtari M."/>
            <person name="Tisa L.S."/>
        </authorList>
    </citation>
    <scope>NUCLEOTIDE SEQUENCE [LARGE SCALE GENOMIC DNA]</scope>
    <source>
        <strain evidence="10">NRRL B-16386</strain>
    </source>
</reference>
<dbReference type="AlphaFoldDB" id="A0A1V2IAF3"/>
<evidence type="ECO:0000256" key="7">
    <source>
        <dbReference type="ARBA" id="ARBA00022840"/>
    </source>
</evidence>
<evidence type="ECO:0000256" key="2">
    <source>
        <dbReference type="ARBA" id="ARBA00012323"/>
    </source>
</evidence>
<keyword evidence="4" id="KW-0808">Transferase</keyword>
<organism evidence="9 10">
    <name type="scientific">Pseudofrankia asymbiotica</name>
    <dbReference type="NCBI Taxonomy" id="1834516"/>
    <lineage>
        <taxon>Bacteria</taxon>
        <taxon>Bacillati</taxon>
        <taxon>Actinomycetota</taxon>
        <taxon>Actinomycetes</taxon>
        <taxon>Frankiales</taxon>
        <taxon>Frankiaceae</taxon>
        <taxon>Pseudofrankia</taxon>
    </lineage>
</organism>
<dbReference type="PANTHER" id="PTHR18964:SF173">
    <property type="entry name" value="GLUCOKINASE"/>
    <property type="match status" value="1"/>
</dbReference>
<comment type="caution">
    <text evidence="9">The sequence shown here is derived from an EMBL/GenBank/DDBJ whole genome shotgun (WGS) entry which is preliminary data.</text>
</comment>
<dbReference type="InterPro" id="IPR004654">
    <property type="entry name" value="ROK_glcA"/>
</dbReference>
<evidence type="ECO:0000313" key="10">
    <source>
        <dbReference type="Proteomes" id="UP000188929"/>
    </source>
</evidence>
<dbReference type="PANTHER" id="PTHR18964">
    <property type="entry name" value="ROK (REPRESSOR, ORF, KINASE) FAMILY"/>
    <property type="match status" value="1"/>
</dbReference>
<dbReference type="NCBIfam" id="TIGR00744">
    <property type="entry name" value="ROK_glcA_fam"/>
    <property type="match status" value="1"/>
</dbReference>
<accession>A0A1V2IAF3</accession>
<dbReference type="EC" id="2.7.1.2" evidence="2"/>
<dbReference type="GO" id="GO:0006096">
    <property type="term" value="P:glycolytic process"/>
    <property type="evidence" value="ECO:0007669"/>
    <property type="project" value="InterPro"/>
</dbReference>
<dbReference type="InterPro" id="IPR049874">
    <property type="entry name" value="ROK_cs"/>
</dbReference>
<keyword evidence="7" id="KW-0067">ATP-binding</keyword>
<dbReference type="SUPFAM" id="SSF53067">
    <property type="entry name" value="Actin-like ATPase domain"/>
    <property type="match status" value="1"/>
</dbReference>
<comment type="similarity">
    <text evidence="1">Belongs to the ROK (NagC/XylR) family.</text>
</comment>
<dbReference type="InterPro" id="IPR043129">
    <property type="entry name" value="ATPase_NBD"/>
</dbReference>
<dbReference type="InterPro" id="IPR000600">
    <property type="entry name" value="ROK"/>
</dbReference>
<dbReference type="CDD" id="cd24061">
    <property type="entry name" value="ASKHA_NBD_ROK_SgGLK-like"/>
    <property type="match status" value="1"/>
</dbReference>
<dbReference type="GO" id="GO:0005524">
    <property type="term" value="F:ATP binding"/>
    <property type="evidence" value="ECO:0007669"/>
    <property type="project" value="UniProtKB-KW"/>
</dbReference>